<dbReference type="PANTHER" id="PTHR21074">
    <property type="entry name" value="IQ AND UBIQUITIN-LIKE DOMAIN-CONTAINING PROTEIN"/>
    <property type="match status" value="1"/>
</dbReference>
<feature type="compositionally biased region" description="Acidic residues" evidence="1">
    <location>
        <begin position="33"/>
        <end position="70"/>
    </location>
</feature>
<evidence type="ECO:0000259" key="2">
    <source>
        <dbReference type="PROSITE" id="PS50053"/>
    </source>
</evidence>
<accession>A0AA36B898</accession>
<dbReference type="GO" id="GO:0001669">
    <property type="term" value="C:acrosomal vesicle"/>
    <property type="evidence" value="ECO:0007669"/>
    <property type="project" value="TreeGrafter"/>
</dbReference>
<dbReference type="InterPro" id="IPR057887">
    <property type="entry name" value="IQUB_helical"/>
</dbReference>
<dbReference type="GO" id="GO:0030317">
    <property type="term" value="P:flagellated sperm motility"/>
    <property type="evidence" value="ECO:0007669"/>
    <property type="project" value="TreeGrafter"/>
</dbReference>
<feature type="compositionally biased region" description="Acidic residues" evidence="1">
    <location>
        <begin position="322"/>
        <end position="336"/>
    </location>
</feature>
<organism evidence="3 4">
    <name type="scientific">Octopus vulgaris</name>
    <name type="common">Common octopus</name>
    <dbReference type="NCBI Taxonomy" id="6645"/>
    <lineage>
        <taxon>Eukaryota</taxon>
        <taxon>Metazoa</taxon>
        <taxon>Spiralia</taxon>
        <taxon>Lophotrochozoa</taxon>
        <taxon>Mollusca</taxon>
        <taxon>Cephalopoda</taxon>
        <taxon>Coleoidea</taxon>
        <taxon>Octopodiformes</taxon>
        <taxon>Octopoda</taxon>
        <taxon>Incirrata</taxon>
        <taxon>Octopodidae</taxon>
        <taxon>Octopus</taxon>
    </lineage>
</organism>
<reference evidence="3" key="1">
    <citation type="submission" date="2023-08" db="EMBL/GenBank/DDBJ databases">
        <authorList>
            <person name="Alioto T."/>
            <person name="Alioto T."/>
            <person name="Gomez Garrido J."/>
        </authorList>
    </citation>
    <scope>NUCLEOTIDE SEQUENCE</scope>
</reference>
<dbReference type="GO" id="GO:0060271">
    <property type="term" value="P:cilium assembly"/>
    <property type="evidence" value="ECO:0007669"/>
    <property type="project" value="TreeGrafter"/>
</dbReference>
<feature type="compositionally biased region" description="Acidic residues" evidence="1">
    <location>
        <begin position="210"/>
        <end position="247"/>
    </location>
</feature>
<dbReference type="GO" id="GO:0031514">
    <property type="term" value="C:motile cilium"/>
    <property type="evidence" value="ECO:0007669"/>
    <property type="project" value="TreeGrafter"/>
</dbReference>
<feature type="domain" description="Ubiquitin-like" evidence="2">
    <location>
        <begin position="416"/>
        <end position="494"/>
    </location>
</feature>
<name>A0AA36B898_OCTVU</name>
<sequence length="1074" mass="121378">MADPNSGNIEQEEETNVGEDENADQSESNIQQDDGEGSQEGDEEGEEDVPELAQDEDVELPDDALTDEADQLAKAASDVMSETGSALTQGSEISEEEVEGAVVSEEDQNLLQTPVSVDETEVCTSQEEVEATSATELEPLKEEEAAEEEEAGDEAGDEAVDEAGDEDAECSSSDNITMADPNSSNIEQEEETNVGEDENADQSESIILPDDGEGSQEGDEEGEEDVPELAQDEDVELPDDALTDEADQLAKAASDVMSETESALTQGSEIEKMAPEKGSRRDIALSEEEVVGRFLSEEDQNLLQTPVSVEETEVSTPQEEVPATEEESLKEEEEEAVDKASIPDVEEAAEKAEAPLDVQPTVTEAGDVAVVEAGDVAVVEAGDEAVVEAGDEAIYVDTSSESEESDDSEGLVDLASSVTVKASLLPHKEMVAMSCTLGETIRQIKERFWKRMKVEPSVIKIKFCGELQMDDTRLVDLGAKRNRSIDLEVESRDPEHFPLKSFKRESYVPDILTINIVNKKGEGKEVAVEVLQPTRTKPFLGGFRHKTNRVEYFNASSQTKPVPLHWPKRTLFTRDTQTKQLTNQKLQTPQDTSTQMTKIGCYVSVAENRLHTPGKYITSKEKEDVKLAKVIILQTYIRRHLAWKYVMKVRKQKEARLQFEKDEALKRQQEKEDRIKAEFLRRQCPRSRKDFNTLYDALEKWRLQEIAKINETLTGAERKAALYMLLNQEMEHLAAIGRHQAIADEIIAEKNIESFLNKTAAPRSIISSYDNQKTLIDTPYTIRARELQEIYNSLIVNNFTLDERLDILLTLKYTIREHDYCKMSYELTCLVDREADLLMRGVSNNNLAGLRKRIATLFLQYIKTPIFNPEAARYTTLPPLTKKQKVYYCASCNKFYSSNQFPLNVNAQVPGPCKMCKSKDNEGRLRRDFNIYRYMLKSLRSREERYKDNSTIAFLLQDSDICYLVEKIWNSESIISNCNDLYELIWVRWNKDEVWTPWNCLLVTFEEAEMHSKLEDLNIAYGEVFVNKVLQKHLSAKSHFSRLPWLERQINQPKDLGLEELDFSVLMLLSNWMI</sequence>
<dbReference type="InterPro" id="IPR000626">
    <property type="entry name" value="Ubiquitin-like_dom"/>
</dbReference>
<gene>
    <name evidence="3" type="ORF">OCTVUL_1B003365</name>
</gene>
<evidence type="ECO:0000313" key="3">
    <source>
        <dbReference type="EMBL" id="CAI9729678.1"/>
    </source>
</evidence>
<dbReference type="Proteomes" id="UP001162480">
    <property type="component" value="Chromosome 11"/>
</dbReference>
<dbReference type="SUPFAM" id="SSF54236">
    <property type="entry name" value="Ubiquitin-like"/>
    <property type="match status" value="1"/>
</dbReference>
<evidence type="ECO:0000256" key="1">
    <source>
        <dbReference type="SAM" id="MobiDB-lite"/>
    </source>
</evidence>
<feature type="compositionally biased region" description="Acidic residues" evidence="1">
    <location>
        <begin position="187"/>
        <end position="201"/>
    </location>
</feature>
<feature type="compositionally biased region" description="Polar residues" evidence="1">
    <location>
        <begin position="257"/>
        <end position="268"/>
    </location>
</feature>
<feature type="compositionally biased region" description="Acidic residues" evidence="1">
    <location>
        <begin position="144"/>
        <end position="169"/>
    </location>
</feature>
<feature type="compositionally biased region" description="Basic and acidic residues" evidence="1">
    <location>
        <begin position="269"/>
        <end position="282"/>
    </location>
</feature>
<feature type="compositionally biased region" description="Polar residues" evidence="1">
    <location>
        <begin position="80"/>
        <end position="90"/>
    </location>
</feature>
<feature type="compositionally biased region" description="Polar residues" evidence="1">
    <location>
        <begin position="170"/>
        <end position="186"/>
    </location>
</feature>
<feature type="compositionally biased region" description="Acidic residues" evidence="1">
    <location>
        <begin position="10"/>
        <end position="24"/>
    </location>
</feature>
<dbReference type="InterPro" id="IPR029071">
    <property type="entry name" value="Ubiquitin-like_domsf"/>
</dbReference>
<dbReference type="PANTHER" id="PTHR21074:SF0">
    <property type="entry name" value="IQ AND UBIQUITIN-LIKE DOMAIN-CONTAINING PROTEIN"/>
    <property type="match status" value="1"/>
</dbReference>
<dbReference type="PROSITE" id="PS50053">
    <property type="entry name" value="UBIQUITIN_2"/>
    <property type="match status" value="1"/>
</dbReference>
<feature type="region of interest" description="Disordered" evidence="1">
    <location>
        <begin position="1"/>
        <end position="282"/>
    </location>
</feature>
<dbReference type="Pfam" id="PF25805">
    <property type="entry name" value="IQUB"/>
    <property type="match status" value="1"/>
</dbReference>
<dbReference type="EMBL" id="OX597824">
    <property type="protein sequence ID" value="CAI9729678.1"/>
    <property type="molecule type" value="Genomic_DNA"/>
</dbReference>
<proteinExistence type="predicted"/>
<dbReference type="AlphaFoldDB" id="A0AA36B898"/>
<feature type="compositionally biased region" description="Acidic residues" evidence="1">
    <location>
        <begin position="93"/>
        <end position="108"/>
    </location>
</feature>
<dbReference type="InterPro" id="IPR037695">
    <property type="entry name" value="IQUB"/>
</dbReference>
<evidence type="ECO:0000313" key="4">
    <source>
        <dbReference type="Proteomes" id="UP001162480"/>
    </source>
</evidence>
<feature type="region of interest" description="Disordered" evidence="1">
    <location>
        <begin position="296"/>
        <end position="341"/>
    </location>
</feature>
<keyword evidence="4" id="KW-1185">Reference proteome</keyword>
<protein>
    <submittedName>
        <fullName evidence="3">And ubiquitin-like domain-containing</fullName>
    </submittedName>
</protein>